<evidence type="ECO:0000313" key="1">
    <source>
        <dbReference type="EMBL" id="KAJ5217721.1"/>
    </source>
</evidence>
<protein>
    <submittedName>
        <fullName evidence="1">Uncharacterized protein</fullName>
    </submittedName>
</protein>
<reference evidence="1" key="2">
    <citation type="journal article" date="2023" name="IMA Fungus">
        <title>Comparative genomic study of the Penicillium genus elucidates a diverse pangenome and 15 lateral gene transfer events.</title>
        <authorList>
            <person name="Petersen C."/>
            <person name="Sorensen T."/>
            <person name="Nielsen M.R."/>
            <person name="Sondergaard T.E."/>
            <person name="Sorensen J.L."/>
            <person name="Fitzpatrick D.A."/>
            <person name="Frisvad J.C."/>
            <person name="Nielsen K.L."/>
        </authorList>
    </citation>
    <scope>NUCLEOTIDE SEQUENCE</scope>
    <source>
        <strain evidence="1">IBT 23319</strain>
    </source>
</reference>
<accession>A0A9W9ND97</accession>
<dbReference type="AlphaFoldDB" id="A0A9W9ND97"/>
<dbReference type="EMBL" id="JAPQKT010000010">
    <property type="protein sequence ID" value="KAJ5217721.1"/>
    <property type="molecule type" value="Genomic_DNA"/>
</dbReference>
<sequence>RPANFGIFKKDHGCFLNSRHMAVFGSYNLGSWLNRDTIRHTHRPDRPVSFLERPSTSRQLVVSTTSYTMPRPIGSLISANLLSGINGEKTVYLSRLTLTRSTGQAALAVLLAVVHPKAQTVSRQCRPSKGASADVIKRGGHIVTITNEEFDPVPCKSWSDISLCPLVKHRLTTCTMISCGTLMTLLCLTNARQIYRYSSASGYRAAYTSYCGQWRIEWPIGDRACVFFCAHDSHLSSKDIYPASFEKRADKSLPMLAGVIDSETLVGFKCAFPGRKPSGTWRLEYASKGFGGAHSGRYLYNMIGGNVNQVDYLYMK</sequence>
<dbReference type="Proteomes" id="UP001147733">
    <property type="component" value="Unassembled WGS sequence"/>
</dbReference>
<dbReference type="OrthoDB" id="5414271at2759"/>
<feature type="non-terminal residue" evidence="1">
    <location>
        <position position="1"/>
    </location>
</feature>
<comment type="caution">
    <text evidence="1">The sequence shown here is derived from an EMBL/GenBank/DDBJ whole genome shotgun (WGS) entry which is preliminary data.</text>
</comment>
<organism evidence="1 2">
    <name type="scientific">Penicillium citrinum</name>
    <dbReference type="NCBI Taxonomy" id="5077"/>
    <lineage>
        <taxon>Eukaryota</taxon>
        <taxon>Fungi</taxon>
        <taxon>Dikarya</taxon>
        <taxon>Ascomycota</taxon>
        <taxon>Pezizomycotina</taxon>
        <taxon>Eurotiomycetes</taxon>
        <taxon>Eurotiomycetidae</taxon>
        <taxon>Eurotiales</taxon>
        <taxon>Aspergillaceae</taxon>
        <taxon>Penicillium</taxon>
    </lineage>
</organism>
<keyword evidence="2" id="KW-1185">Reference proteome</keyword>
<dbReference type="GeneID" id="81389418"/>
<name>A0A9W9ND97_PENCI</name>
<gene>
    <name evidence="1" type="ORF">N7469_011346</name>
</gene>
<evidence type="ECO:0000313" key="2">
    <source>
        <dbReference type="Proteomes" id="UP001147733"/>
    </source>
</evidence>
<reference evidence="1" key="1">
    <citation type="submission" date="2022-11" db="EMBL/GenBank/DDBJ databases">
        <authorList>
            <person name="Petersen C."/>
        </authorList>
    </citation>
    <scope>NUCLEOTIDE SEQUENCE</scope>
    <source>
        <strain evidence="1">IBT 23319</strain>
    </source>
</reference>
<dbReference type="RefSeq" id="XP_056495315.1">
    <property type="nucleotide sequence ID" value="XM_056650251.1"/>
</dbReference>
<proteinExistence type="predicted"/>